<dbReference type="SUPFAM" id="SSF54285">
    <property type="entry name" value="MoaD/ThiS"/>
    <property type="match status" value="1"/>
</dbReference>
<dbReference type="Gene3D" id="3.10.20.30">
    <property type="match status" value="1"/>
</dbReference>
<keyword evidence="2" id="KW-1185">Reference proteome</keyword>
<evidence type="ECO:0000313" key="1">
    <source>
        <dbReference type="EMBL" id="MBC9812290.1"/>
    </source>
</evidence>
<reference evidence="1" key="1">
    <citation type="submission" date="2020-09" db="EMBL/GenBank/DDBJ databases">
        <title>Taishania pollutisoli gen. nov., sp. nov., Isolated from Tetrabromobisphenol A-Contaminated Soil.</title>
        <authorList>
            <person name="Chen Q."/>
        </authorList>
    </citation>
    <scope>NUCLEOTIDE SEQUENCE</scope>
    <source>
        <strain evidence="1">CZZ-1</strain>
    </source>
</reference>
<dbReference type="RefSeq" id="WP_216713922.1">
    <property type="nucleotide sequence ID" value="NZ_JACVEL010000004.1"/>
</dbReference>
<name>A0A8J6PEA0_9FLAO</name>
<evidence type="ECO:0000313" key="2">
    <source>
        <dbReference type="Proteomes" id="UP000652681"/>
    </source>
</evidence>
<dbReference type="CDD" id="cd00565">
    <property type="entry name" value="Ubl_ThiS"/>
    <property type="match status" value="1"/>
</dbReference>
<dbReference type="PANTHER" id="PTHR34472:SF1">
    <property type="entry name" value="SULFUR CARRIER PROTEIN THIS"/>
    <property type="match status" value="1"/>
</dbReference>
<dbReference type="PANTHER" id="PTHR34472">
    <property type="entry name" value="SULFUR CARRIER PROTEIN THIS"/>
    <property type="match status" value="1"/>
</dbReference>
<dbReference type="InterPro" id="IPR016155">
    <property type="entry name" value="Mopterin_synth/thiamin_S_b"/>
</dbReference>
<protein>
    <submittedName>
        <fullName evidence="1">Sulfur carrier protein ThiS</fullName>
    </submittedName>
</protein>
<accession>A0A8J6PEA0</accession>
<organism evidence="1 2">
    <name type="scientific">Taishania pollutisoli</name>
    <dbReference type="NCBI Taxonomy" id="2766479"/>
    <lineage>
        <taxon>Bacteria</taxon>
        <taxon>Pseudomonadati</taxon>
        <taxon>Bacteroidota</taxon>
        <taxon>Flavobacteriia</taxon>
        <taxon>Flavobacteriales</taxon>
        <taxon>Crocinitomicaceae</taxon>
        <taxon>Taishania</taxon>
    </lineage>
</organism>
<dbReference type="InterPro" id="IPR003749">
    <property type="entry name" value="ThiS/MoaD-like"/>
</dbReference>
<dbReference type="InterPro" id="IPR010035">
    <property type="entry name" value="Thi_S"/>
</dbReference>
<dbReference type="NCBIfam" id="TIGR01683">
    <property type="entry name" value="thiS"/>
    <property type="match status" value="1"/>
</dbReference>
<dbReference type="AlphaFoldDB" id="A0A8J6PEA0"/>
<dbReference type="Pfam" id="PF02597">
    <property type="entry name" value="ThiS"/>
    <property type="match status" value="1"/>
</dbReference>
<dbReference type="EMBL" id="JACVEL010000004">
    <property type="protein sequence ID" value="MBC9812290.1"/>
    <property type="molecule type" value="Genomic_DNA"/>
</dbReference>
<gene>
    <name evidence="1" type="primary">thiS</name>
    <name evidence="1" type="ORF">H9Y05_07325</name>
</gene>
<proteinExistence type="predicted"/>
<dbReference type="Proteomes" id="UP000652681">
    <property type="component" value="Unassembled WGS sequence"/>
</dbReference>
<sequence>MKLIVNNQEKKYDQLTLSVQELLDLEFPQRQNGIAVAIDDSIVPKSNWTSTLLTENATVLIITATQGG</sequence>
<dbReference type="InterPro" id="IPR012675">
    <property type="entry name" value="Beta-grasp_dom_sf"/>
</dbReference>
<comment type="caution">
    <text evidence="1">The sequence shown here is derived from an EMBL/GenBank/DDBJ whole genome shotgun (WGS) entry which is preliminary data.</text>
</comment>